<evidence type="ECO:0000256" key="1">
    <source>
        <dbReference type="SAM" id="SignalP"/>
    </source>
</evidence>
<sequence length="346" mass="35793">MKKHRASGVVALAVALLGSFAGCWTNGMISIHTCDEWCFGLEICDNPCTVCSGRCVPFPPPGFDAPILLWMGGASDEAPVPECPAEAPDRVFDGYAGFDRTHDCPSCRCSEPSCQLPSALQASAGVGCDERGATSIGAPAGWDGACAAPDAAIAGELGSLVVTAPTVTSCEPIERAGEPRGRPPWSERARGCAGPVDPHACGDVDRTCVASPAQPAAFTTCARYLRRGVPECPAEYPDLRALFEDFDDTRGCTPCVCGPAEGSTCSALVSAYQDRRCDQLLGAVSVTLGAPKCVTGPGLRLASMSAQWIENEPGECSPSGGVAIGGVVPKEQVFFCCQSDEVVAVP</sequence>
<dbReference type="PROSITE" id="PS51257">
    <property type="entry name" value="PROKAR_LIPOPROTEIN"/>
    <property type="match status" value="1"/>
</dbReference>
<accession>A0A150PCZ0</accession>
<gene>
    <name evidence="2" type="ORF">BE08_32140</name>
</gene>
<dbReference type="Proteomes" id="UP000075420">
    <property type="component" value="Unassembled WGS sequence"/>
</dbReference>
<proteinExistence type="predicted"/>
<dbReference type="EMBL" id="JELY01002171">
    <property type="protein sequence ID" value="KYF53368.1"/>
    <property type="molecule type" value="Genomic_DNA"/>
</dbReference>
<comment type="caution">
    <text evidence="2">The sequence shown here is derived from an EMBL/GenBank/DDBJ whole genome shotgun (WGS) entry which is preliminary data.</text>
</comment>
<evidence type="ECO:0000313" key="3">
    <source>
        <dbReference type="Proteomes" id="UP000075420"/>
    </source>
</evidence>
<evidence type="ECO:0008006" key="4">
    <source>
        <dbReference type="Google" id="ProtNLM"/>
    </source>
</evidence>
<feature type="signal peptide" evidence="1">
    <location>
        <begin position="1"/>
        <end position="21"/>
    </location>
</feature>
<evidence type="ECO:0000313" key="2">
    <source>
        <dbReference type="EMBL" id="KYF53368.1"/>
    </source>
</evidence>
<feature type="chain" id="PRO_5007565764" description="Secreted protein" evidence="1">
    <location>
        <begin position="22"/>
        <end position="346"/>
    </location>
</feature>
<keyword evidence="1" id="KW-0732">Signal</keyword>
<protein>
    <recommendedName>
        <fullName evidence="4">Secreted protein</fullName>
    </recommendedName>
</protein>
<reference evidence="2 3" key="1">
    <citation type="submission" date="2014-02" db="EMBL/GenBank/DDBJ databases">
        <title>The small core and large imbalanced accessory genome model reveals a collaborative survival strategy of Sorangium cellulosum strains in nature.</title>
        <authorList>
            <person name="Han K."/>
            <person name="Peng R."/>
            <person name="Blom J."/>
            <person name="Li Y.-Z."/>
        </authorList>
    </citation>
    <scope>NUCLEOTIDE SEQUENCE [LARGE SCALE GENOMIC DNA]</scope>
    <source>
        <strain evidence="2 3">So0157-25</strain>
    </source>
</reference>
<organism evidence="2 3">
    <name type="scientific">Sorangium cellulosum</name>
    <name type="common">Polyangium cellulosum</name>
    <dbReference type="NCBI Taxonomy" id="56"/>
    <lineage>
        <taxon>Bacteria</taxon>
        <taxon>Pseudomonadati</taxon>
        <taxon>Myxococcota</taxon>
        <taxon>Polyangia</taxon>
        <taxon>Polyangiales</taxon>
        <taxon>Polyangiaceae</taxon>
        <taxon>Sorangium</taxon>
    </lineage>
</organism>
<dbReference type="AlphaFoldDB" id="A0A150PCZ0"/>
<name>A0A150PCZ0_SORCE</name>